<dbReference type="InterPro" id="IPR045444">
    <property type="entry name" value="DUF6503"/>
</dbReference>
<accession>A0AAJ1QTS6</accession>
<comment type="caution">
    <text evidence="1">The sequence shown here is derived from an EMBL/GenBank/DDBJ whole genome shotgun (WGS) entry which is preliminary data.</text>
</comment>
<dbReference type="AlphaFoldDB" id="A0AAJ1QTS6"/>
<evidence type="ECO:0000313" key="2">
    <source>
        <dbReference type="Proteomes" id="UP001228636"/>
    </source>
</evidence>
<gene>
    <name evidence="1" type="ORF">QWY81_00465</name>
</gene>
<dbReference type="Pfam" id="PF20113">
    <property type="entry name" value="DUF6503"/>
    <property type="match status" value="1"/>
</dbReference>
<dbReference type="RefSeq" id="WP_261972928.1">
    <property type="nucleotide sequence ID" value="NZ_CP103460.1"/>
</dbReference>
<evidence type="ECO:0008006" key="3">
    <source>
        <dbReference type="Google" id="ProtNLM"/>
    </source>
</evidence>
<sequence length="253" mass="29193">MKKVLLLLLVVIAASCKNEAKKEVKKETVVEAKKETFPTELGKVFQAHGGIDAWRKAQVLSFNKGEEVHTTDLHSRKIVVNTPEYSLGFDGKEIWSLEEVEGSLKRDPAFYYNLYFYFYAMPFVLADEGIIYEKVADLVFEGTNYPGYKISYKANIGTSPDDNYIVYYNAKTYKMEWLAYTVTFRSKAPVDNYKMIRYNSWENVNGFVLPKQITWYSKDKDGKFEPTNKIVDFTMPLISQGKLADSFYEKPAK</sequence>
<evidence type="ECO:0000313" key="1">
    <source>
        <dbReference type="EMBL" id="MDN3617920.1"/>
    </source>
</evidence>
<dbReference type="PROSITE" id="PS51257">
    <property type="entry name" value="PROKAR_LIPOPROTEIN"/>
    <property type="match status" value="1"/>
</dbReference>
<name>A0AAJ1QTS6_9FLAO</name>
<reference evidence="1 2" key="1">
    <citation type="journal article" date="2014" name="Int. J. Syst. Evol. Microbiol.">
        <title>Complete genome sequence of Corynebacterium casei LMG S-19264T (=DSM 44701T), isolated from a smear-ripened cheese.</title>
        <authorList>
            <consortium name="US DOE Joint Genome Institute (JGI-PGF)"/>
            <person name="Walter F."/>
            <person name="Albersmeier A."/>
            <person name="Kalinowski J."/>
            <person name="Ruckert C."/>
        </authorList>
    </citation>
    <scope>NUCLEOTIDE SEQUENCE [LARGE SCALE GENOMIC DNA]</scope>
    <source>
        <strain evidence="1 2">CECT 8670</strain>
    </source>
</reference>
<dbReference type="EMBL" id="JAUFQH010000002">
    <property type="protein sequence ID" value="MDN3617920.1"/>
    <property type="molecule type" value="Genomic_DNA"/>
</dbReference>
<protein>
    <recommendedName>
        <fullName evidence="3">Threonine synthase</fullName>
    </recommendedName>
</protein>
<dbReference type="Proteomes" id="UP001228636">
    <property type="component" value="Unassembled WGS sequence"/>
</dbReference>
<proteinExistence type="predicted"/>
<organism evidence="1 2">
    <name type="scientific">Polaribacter sejongensis</name>
    <dbReference type="NCBI Taxonomy" id="985043"/>
    <lineage>
        <taxon>Bacteria</taxon>
        <taxon>Pseudomonadati</taxon>
        <taxon>Bacteroidota</taxon>
        <taxon>Flavobacteriia</taxon>
        <taxon>Flavobacteriales</taxon>
        <taxon>Flavobacteriaceae</taxon>
    </lineage>
</organism>